<feature type="transmembrane region" description="Helical" evidence="6">
    <location>
        <begin position="117"/>
        <end position="140"/>
    </location>
</feature>
<dbReference type="AlphaFoldDB" id="A0AAX0WUR4"/>
<dbReference type="GeneID" id="98066679"/>
<proteinExistence type="predicted"/>
<evidence type="ECO:0000313" key="8">
    <source>
        <dbReference type="EMBL" id="PNL60991.1"/>
    </source>
</evidence>
<dbReference type="Pfam" id="PF07690">
    <property type="entry name" value="MFS_1"/>
    <property type="match status" value="1"/>
</dbReference>
<dbReference type="InterPro" id="IPR020846">
    <property type="entry name" value="MFS_dom"/>
</dbReference>
<sequence>MNSMIKMNQSKQSLIKFALFLILFLDGFGQSLIFPILTKTILSTDNHSLINSLSLHHREVIYGLIVGLFYFFWMFGTAILGDFSDSYGRKKGLLICIMGMIIGNLLTVFAFAMSNVWLVVIGRTLIGFTAGSQAIAQASIADMSTPENQARNTGLIILAVTLGAIFGPAYGQVFSDSQVCSFFNNQTPFIGVIVLSILSLLILSFFYHDTSKPNNKPIQLTRVINIFKDAFVHPKIRILLFSMISIFGCWSIYYTYMTIYLVKTLHASSGQISIYMSMYGVGASISMALLGSIVEKKFSTKNAVIMGWSLLALATLLTQLSSSLILDYLWAIFAGIGVAIGMLFSMKAFSVQVPADRQGWIMGVFNASWVGVMGISVMLMGYIANFGIIVPLMIGYMLYLVGVTLFIRCPEHS</sequence>
<gene>
    <name evidence="8" type="ORF">A6J39_007060</name>
</gene>
<dbReference type="GO" id="GO:0005886">
    <property type="term" value="C:plasma membrane"/>
    <property type="evidence" value="ECO:0007669"/>
    <property type="project" value="UniProtKB-SubCell"/>
</dbReference>
<evidence type="ECO:0000256" key="4">
    <source>
        <dbReference type="ARBA" id="ARBA00022989"/>
    </source>
</evidence>
<evidence type="ECO:0000256" key="2">
    <source>
        <dbReference type="ARBA" id="ARBA00022475"/>
    </source>
</evidence>
<evidence type="ECO:0000256" key="6">
    <source>
        <dbReference type="SAM" id="Phobius"/>
    </source>
</evidence>
<comment type="caution">
    <text evidence="8">The sequence shown here is derived from an EMBL/GenBank/DDBJ whole genome shotgun (WGS) entry which is preliminary data.</text>
</comment>
<keyword evidence="3 6" id="KW-0812">Transmembrane</keyword>
<feature type="transmembrane region" description="Helical" evidence="6">
    <location>
        <begin position="328"/>
        <end position="349"/>
    </location>
</feature>
<feature type="transmembrane region" description="Helical" evidence="6">
    <location>
        <begin position="189"/>
        <end position="207"/>
    </location>
</feature>
<feature type="transmembrane region" description="Helical" evidence="6">
    <location>
        <begin position="60"/>
        <end position="80"/>
    </location>
</feature>
<feature type="transmembrane region" description="Helical" evidence="6">
    <location>
        <begin position="388"/>
        <end position="407"/>
    </location>
</feature>
<feature type="transmembrane region" description="Helical" evidence="6">
    <location>
        <begin position="361"/>
        <end position="382"/>
    </location>
</feature>
<feature type="domain" description="Major facilitator superfamily (MFS) profile" evidence="7">
    <location>
        <begin position="15"/>
        <end position="413"/>
    </location>
</feature>
<dbReference type="InterPro" id="IPR036259">
    <property type="entry name" value="MFS_trans_sf"/>
</dbReference>
<dbReference type="RefSeq" id="WP_019234334.1">
    <property type="nucleotide sequence ID" value="NZ_CAAAHR010000044.1"/>
</dbReference>
<feature type="transmembrane region" description="Helical" evidence="6">
    <location>
        <begin position="238"/>
        <end position="260"/>
    </location>
</feature>
<feature type="transmembrane region" description="Helical" evidence="6">
    <location>
        <begin position="152"/>
        <end position="169"/>
    </location>
</feature>
<evidence type="ECO:0000259" key="7">
    <source>
        <dbReference type="PROSITE" id="PS50850"/>
    </source>
</evidence>
<protein>
    <submittedName>
        <fullName evidence="8">MFS transporter</fullName>
    </submittedName>
</protein>
<keyword evidence="9" id="KW-1185">Reference proteome</keyword>
<evidence type="ECO:0000256" key="5">
    <source>
        <dbReference type="ARBA" id="ARBA00023136"/>
    </source>
</evidence>
<dbReference type="PANTHER" id="PTHR43124:SF3">
    <property type="entry name" value="CHLORAMPHENICOL EFFLUX PUMP RV0191"/>
    <property type="match status" value="1"/>
</dbReference>
<dbReference type="Proteomes" id="UP000192511">
    <property type="component" value="Unassembled WGS sequence"/>
</dbReference>
<feature type="transmembrane region" description="Helical" evidence="6">
    <location>
        <begin position="303"/>
        <end position="322"/>
    </location>
</feature>
<dbReference type="PROSITE" id="PS50850">
    <property type="entry name" value="MFS"/>
    <property type="match status" value="1"/>
</dbReference>
<dbReference type="InterPro" id="IPR011701">
    <property type="entry name" value="MFS"/>
</dbReference>
<dbReference type="Gene3D" id="1.20.1250.20">
    <property type="entry name" value="MFS general substrate transporter like domains"/>
    <property type="match status" value="1"/>
</dbReference>
<dbReference type="SUPFAM" id="SSF103473">
    <property type="entry name" value="MFS general substrate transporter"/>
    <property type="match status" value="1"/>
</dbReference>
<accession>A0AAX0WUR4</accession>
<evidence type="ECO:0000256" key="1">
    <source>
        <dbReference type="ARBA" id="ARBA00004651"/>
    </source>
</evidence>
<keyword evidence="5 6" id="KW-0472">Membrane</keyword>
<evidence type="ECO:0000313" key="9">
    <source>
        <dbReference type="Proteomes" id="UP000192511"/>
    </source>
</evidence>
<dbReference type="EMBL" id="NBTX02000004">
    <property type="protein sequence ID" value="PNL60991.1"/>
    <property type="molecule type" value="Genomic_DNA"/>
</dbReference>
<name>A0AAX0WUR4_9GAMM</name>
<keyword evidence="4 6" id="KW-1133">Transmembrane helix</keyword>
<keyword evidence="2" id="KW-1003">Cell membrane</keyword>
<comment type="subcellular location">
    <subcellularLocation>
        <location evidence="1">Cell membrane</location>
        <topology evidence="1">Multi-pass membrane protein</topology>
    </subcellularLocation>
</comment>
<feature type="transmembrane region" description="Helical" evidence="6">
    <location>
        <begin position="92"/>
        <end position="111"/>
    </location>
</feature>
<dbReference type="PANTHER" id="PTHR43124">
    <property type="entry name" value="PURINE EFFLUX PUMP PBUE"/>
    <property type="match status" value="1"/>
</dbReference>
<evidence type="ECO:0000256" key="3">
    <source>
        <dbReference type="ARBA" id="ARBA00022692"/>
    </source>
</evidence>
<reference evidence="8" key="1">
    <citation type="submission" date="2017-12" db="EMBL/GenBank/DDBJ databases">
        <title>FDA dAtabase for Regulatory Grade micrObial Sequences (FDA-ARGOS): Supporting development and validation of Infectious Disease Dx tests.</title>
        <authorList>
            <person name="Kerrigan L."/>
            <person name="Tallon L.J."/>
            <person name="Sadzewicz L."/>
            <person name="Sengamalay N."/>
            <person name="Ott S."/>
            <person name="Godinez A."/>
            <person name="Nagaraj S."/>
            <person name="Vavikolanu K."/>
            <person name="Vyas G."/>
            <person name="Nadendla S."/>
            <person name="Aluvathingal J."/>
            <person name="Sichtig H."/>
        </authorList>
    </citation>
    <scope>NUCLEOTIDE SEQUENCE [LARGE SCALE GENOMIC DNA]</scope>
    <source>
        <strain evidence="8">FDAARGOS_200</strain>
    </source>
</reference>
<dbReference type="GO" id="GO:0022857">
    <property type="term" value="F:transmembrane transporter activity"/>
    <property type="evidence" value="ECO:0007669"/>
    <property type="project" value="InterPro"/>
</dbReference>
<organism evidence="8 9">
    <name type="scientific">Legionella anisa</name>
    <dbReference type="NCBI Taxonomy" id="28082"/>
    <lineage>
        <taxon>Bacteria</taxon>
        <taxon>Pseudomonadati</taxon>
        <taxon>Pseudomonadota</taxon>
        <taxon>Gammaproteobacteria</taxon>
        <taxon>Legionellales</taxon>
        <taxon>Legionellaceae</taxon>
        <taxon>Legionella</taxon>
    </lineage>
</organism>
<feature type="transmembrane region" description="Helical" evidence="6">
    <location>
        <begin position="272"/>
        <end position="291"/>
    </location>
</feature>
<dbReference type="InterPro" id="IPR050189">
    <property type="entry name" value="MFS_Efflux_Transporters"/>
</dbReference>